<dbReference type="InterPro" id="IPR013783">
    <property type="entry name" value="Ig-like_fold"/>
</dbReference>
<comment type="caution">
    <text evidence="10">The sequence shown here is derived from an EMBL/GenBank/DDBJ whole genome shotgun (WGS) entry which is preliminary data.</text>
</comment>
<accession>A0AAW1SGA2</accession>
<feature type="binding site" evidence="6">
    <location>
        <begin position="3148"/>
        <end position="3155"/>
    </location>
    <ligand>
        <name>ATP</name>
        <dbReference type="ChEBI" id="CHEBI:30616"/>
    </ligand>
</feature>
<dbReference type="InterPro" id="IPR027417">
    <property type="entry name" value="P-loop_NTPase"/>
</dbReference>
<dbReference type="Pfam" id="PF00630">
    <property type="entry name" value="Filamin"/>
    <property type="match status" value="6"/>
</dbReference>
<sequence>MALCAPGVPTHFVVSSTSGARLKATDVRVSIKGGAAAGAEVRERREGTVEVTYTAPMSGEYRITLGVGPTQIGTYRAQCAPPRPSEALSRVRLAAASSAFVGERYSAVAEVVDQFGGRFAGEPKLTANLTDDTGAALFAAEVRALREDGLHEVAFTPRISGQYRLEVTLDGRPLAGSPFPLHVRCDETAAAVCKLFGVGLTHAVAGERTSFGIQAVDCKGNARLQGGDQFRVDISGPALPAPAATLDDNLDGTYKISWETEVAGDYQINVTLDGSVVGGSAVQCAVAAGPLAPMRCTCEGPGLTAARAGEPAAFTIAAADAFGNRRGAADEFVVSVACLDAGGAAPVAAHVEHLGRGAYRATYTVTMAGSHSVFVMAAGRQLAGSPFRAEAAPGDVAAPACRLFGPGLAAVALGRDTRLFLELADAFGNAVAPPARPEAASIQVVVEGPACPLVRAGPPEGGAAAYAYNTSTPGAYTISATVRGAHVRGSPATIVASIAEPHAPLCAVKGAPRELSVAAGETAELILVAKDAAGICKSLGGDNFTVSWQRAGDAEPATAGLVEDLGTGEYRAAFRATAAGVYVVAVQLGGRNIAGSPFAAAVTPASVCATTSTVALALNALIAGQQGTFLVRALDRFANPVSLAARVATGPRTFQATLAAAGSDPQPLALHLSGSPGAAASAKLEAHFLALCAGVATLAVTYAGTHVRGSPWQVPVAPGRGCARTSAVHGLPAHLVAGTPASVRAVLADEHGNLLAGGGDAVVVSVNNPLEGAAAVPIEDCGDGSYVATICLRRAGLATVAASVNGDPAGPAITLPVQPGGLHALALLSRGQLLTTAGEHAVVAVGALDAFGNALACGGAALEATLRVVAAGAGPGEPAAVEAQPAEVADRGDGTYEVTCSLQQACNFEVCVAIAGRPDSRVTCSGACRPATTCPARCRVEASPAPLAAGFEGILRAWRADCFGNRISEVSGEAPMVAAGEGPGDVATDVSENGDGSFTVRYSARTAGRYALTVACSTTGEPLAGSPFTLNVAPGPAAASRSVATLAVLVDGEPRVPEPLVPTLSAGAEVTVAVSAADEHGNPLAGLEGQAIIVEAQGPQQRGMPFRARAEAPGMFTAALTAAGAYLLYARLEGALLAGWPRVLHVAAGPSNATKCTLAGEGFGAGPLLVGKVVSLALHTVDCYGNARAAGGEDVTVALEGPAGSEVTSAAVACNSNGTYAVRWAPDRAGRWLLHPRVNGCAVREGGYEVQAAFGAFRALECAVEAVDALAAVAVGSVTELMVVPLVAKEMGRAYSGTEVVQAHVTGPSGATRIVTACLLDGGRAWRVKLGWAEAGAHRVAVSLGGAHVGGSPFVVQAEPAVVCLAASTFEGAGLRECMAGRQAAFAIQARDRHGHAVRRGSAGFLVEVTAGAERVQGAVADNGDGRFEVAYTVTAAGPVVISASLAGQPAARAFKACCKAAGAALGRCTVAAFSELLVAGEPGVLVFWQADRFGNESRSSLAEMRLSVEAEGPWPLDVTWEHAHDGSISLTYSACKAGEYRLSVVNAKTKERLPGSPFAVAMRAAAADAGRSSAAFIDGAKPAKGAAPGAAAAAMAAAGAPVTLTATLRDRYGNLAPDDEGEVRVSAKGPAEVDFERTGSAEQGALFTISGSYLVRVTLGGKLLAGWPQLLSVVPAPDGEASCRLRGDALHGIVAFRRESLTLQVMDRFQNRRLSGGDRVAAELTGPDKSRITASVADRGSGAYTLVFTVNLAGSWSLLPFVNGEPVEAARCELRAEWGPLTAADCELLWEHGAAVAAGAVHEVALVPCQLHLGRRPSGREAVAFVLVAPSGVARALHAELDEHSGACCFRAQVVLAEVGAHKLHALLGDEPVPGGPLKIECTPGPLTLHCCRLVDEAALADGVVAGEQATAVLAAADAHGHALTAGGDALATIITCVDGSTCAADVDDRGDGTYALRFTLTAAGPFQLALATPSNPGGTAAGAAGPVFHGVCRPARAAAQACTIEAAEAAVTAGATGRLRIARADSYGNAIASGAGQPAMLATWEGPGPVECTVLELRGGCAEVSFSAKAAGEYAVALRCREQEPLVGGAPLAVRVGGSAVVTMGLRDAHGNATVEVGGRALALEASGPAALTFEASGEGSTSYAAAAAVAGEYVLAVRLGGAMLHGWPRILHALPGACDAGRCWLSGAALAAGAIVGAPAALTLHTADAAGNVRAVGSARVSATLRGGPARAVPTSVEAAVVDNCDGTYSFTFTLPLMGFWEVAATVDGAPVPPPAGGPVTARYGRLAAADCEVVGLDAGEGAACGSTDPIFIQAAAGRRMGGGEAVAVQVRAPSGATAAVPVALADGGGHFRAVLHWAQLGLHRVAVLLDGAPVPGTPLGVCVGPAPLHPPACLLRGLDEPGNGGLGMLTFHVHGRDAFGNVAKLGPRAVEVSTEPEGALRDVAMSQWEDKTVVTVRSTVLTPGTMRVLVAGKPVCAAGFALAASAGAHCALAFLSGDLRVAAGEQAAALLEVRDNARRRLPRGGAKLEAVLVLAASAAPEPHAPKFVAAAADAHPAAAPAVEVVDRGNGLYELRFTPMRSGAYALRARLAAGGDGAQCAVACKPGAADPGGFVAAWAPGPWAASEPGVLTVTRKDRYGNPLTDAAGAPALRAALAGAGPAAAAVEEAGEGRVRVTCRAHVAGAYALAVRCAASGAQVAGSPFQVTLHPAAVSLEACSYSLAGLRARGASASPNPDAAAAPRVRAGDAVLLAVNTRDRFSNAVTVAPGTLVAAANGPKGAVPFAPQEGVQGGEADVGVHRLRAVPTAAGRHALSISLADADGRAFAAVPACGAPVALTVVPGPVYGRRTAVRDLPRLVTAGVAAEFAVIPMDAYGNPGASGGAFAAELAPVGGNGGASMACRVDETAPGGVRTLMGAVAGVPAGFAIQACDAFGNARRSGGDSFQATMRGADPVTGPDGRHVRGSPVALTVFRDVGALADREMQRRLLETVAGLKREVADARTQHTTLRQQAIALGRMIPVLAEGARSGINQVLQQQDTALAEARAAFAREACARRRLHNTVQELRGNIRVFVRVRPDADAAGSGRLPAEDGHRVLATTAGATKAFDFDRAFPPEASQTEVFEDVSPLVTSALDGYNVCIFAYGQTGVGKTHTMLGTAEDPGINFRTMCELFRSIKEERPAEMRYEITAAILELYNEAVYDLLAPGGKAELELARSAGGFDLPDLTRVSVKSAEQIQAIMARGFEQRAVGCHDVNAHSSRSHCLLVVHVAATDPTTGVRAMGKLTLCDLAGSERITKTGATGLTLTEAQNINRSLLELGNVMSALMQNASHVPYRNSKLTMLLQDSLGGEAKALMVACVSPAALHAAETLSTLAFASKVANVVLKTPQRKFEEGPASAASAGAAGAAHASARRPGIHVPARTGRGAGAATAHGAARPPPFA</sequence>
<feature type="repeat" description="Filamin" evidence="5">
    <location>
        <begin position="2720"/>
        <end position="2843"/>
    </location>
</feature>
<feature type="repeat" description="Filamin" evidence="5">
    <location>
        <begin position="1460"/>
        <end position="1563"/>
    </location>
</feature>
<evidence type="ECO:0000256" key="8">
    <source>
        <dbReference type="SAM" id="MobiDB-lite"/>
    </source>
</evidence>
<feature type="repeat" description="Filamin" evidence="5">
    <location>
        <begin position="185"/>
        <end position="286"/>
    </location>
</feature>
<evidence type="ECO:0000256" key="6">
    <source>
        <dbReference type="PROSITE-ProRule" id="PRU00283"/>
    </source>
</evidence>
<feature type="compositionally biased region" description="Low complexity" evidence="8">
    <location>
        <begin position="3423"/>
        <end position="3439"/>
    </location>
</feature>
<keyword evidence="4 6" id="KW-0505">Motor protein</keyword>
<dbReference type="SUPFAM" id="SSF52540">
    <property type="entry name" value="P-loop containing nucleoside triphosphate hydrolases"/>
    <property type="match status" value="1"/>
</dbReference>
<evidence type="ECO:0000256" key="5">
    <source>
        <dbReference type="PROSITE-ProRule" id="PRU00087"/>
    </source>
</evidence>
<dbReference type="GO" id="GO:0051015">
    <property type="term" value="F:actin filament binding"/>
    <property type="evidence" value="ECO:0007669"/>
    <property type="project" value="InterPro"/>
</dbReference>
<dbReference type="PRINTS" id="PR00380">
    <property type="entry name" value="KINESINHEAVY"/>
</dbReference>
<dbReference type="PANTHER" id="PTHR38537:SF8">
    <property type="entry name" value="FILAMIN-A"/>
    <property type="match status" value="1"/>
</dbReference>
<proteinExistence type="inferred from homology"/>
<dbReference type="Gene3D" id="3.40.850.10">
    <property type="entry name" value="Kinesin motor domain"/>
    <property type="match status" value="1"/>
</dbReference>
<name>A0AAW1SGA2_9CHLO</name>
<feature type="domain" description="Kinesin motor" evidence="9">
    <location>
        <begin position="3072"/>
        <end position="3386"/>
    </location>
</feature>
<feature type="repeat" description="Filamin" evidence="5">
    <location>
        <begin position="393"/>
        <end position="496"/>
    </location>
</feature>
<dbReference type="SMART" id="SM00557">
    <property type="entry name" value="IG_FLMN"/>
    <property type="match status" value="13"/>
</dbReference>
<keyword evidence="7" id="KW-0175">Coiled coil</keyword>
<feature type="coiled-coil region" evidence="7">
    <location>
        <begin position="2988"/>
        <end position="3015"/>
    </location>
</feature>
<evidence type="ECO:0000256" key="7">
    <source>
        <dbReference type="SAM" id="Coils"/>
    </source>
</evidence>
<feature type="repeat" description="Filamin" evidence="5">
    <location>
        <begin position="1372"/>
        <end position="1450"/>
    </location>
</feature>
<organism evidence="10 11">
    <name type="scientific">Elliptochloris bilobata</name>
    <dbReference type="NCBI Taxonomy" id="381761"/>
    <lineage>
        <taxon>Eukaryota</taxon>
        <taxon>Viridiplantae</taxon>
        <taxon>Chlorophyta</taxon>
        <taxon>core chlorophytes</taxon>
        <taxon>Trebouxiophyceae</taxon>
        <taxon>Trebouxiophyceae incertae sedis</taxon>
        <taxon>Elliptochloris clade</taxon>
        <taxon>Elliptochloris</taxon>
    </lineage>
</organism>
<protein>
    <recommendedName>
        <fullName evidence="9">Kinesin motor domain-containing protein</fullName>
    </recommendedName>
</protein>
<dbReference type="InterPro" id="IPR036961">
    <property type="entry name" value="Kinesin_motor_dom_sf"/>
</dbReference>
<feature type="repeat" description="Filamin" evidence="5">
    <location>
        <begin position="1991"/>
        <end position="2098"/>
    </location>
</feature>
<evidence type="ECO:0000313" key="11">
    <source>
        <dbReference type="Proteomes" id="UP001445335"/>
    </source>
</evidence>
<evidence type="ECO:0000256" key="2">
    <source>
        <dbReference type="ARBA" id="ARBA00022741"/>
    </source>
</evidence>
<dbReference type="InterPro" id="IPR044801">
    <property type="entry name" value="Filamin"/>
</dbReference>
<dbReference type="PROSITE" id="PS50067">
    <property type="entry name" value="KINESIN_MOTOR_2"/>
    <property type="match status" value="1"/>
</dbReference>
<dbReference type="GO" id="GO:0007018">
    <property type="term" value="P:microtubule-based movement"/>
    <property type="evidence" value="ECO:0007669"/>
    <property type="project" value="InterPro"/>
</dbReference>
<feature type="repeat" description="Filamin" evidence="5">
    <location>
        <begin position="2299"/>
        <end position="2387"/>
    </location>
</feature>
<feature type="repeat" description="Filamin" evidence="5">
    <location>
        <begin position="1676"/>
        <end position="1777"/>
    </location>
</feature>
<keyword evidence="3 6" id="KW-0067">ATP-binding</keyword>
<dbReference type="GO" id="GO:0030036">
    <property type="term" value="P:actin cytoskeleton organization"/>
    <property type="evidence" value="ECO:0007669"/>
    <property type="project" value="InterPro"/>
</dbReference>
<comment type="similarity">
    <text evidence="6">Belongs to the TRAFAC class myosin-kinesin ATPase superfamily. Kinesin family.</text>
</comment>
<feature type="repeat" description="Filamin" evidence="5">
    <location>
        <begin position="1269"/>
        <end position="1358"/>
    </location>
</feature>
<feature type="repeat" description="Filamin" evidence="5">
    <location>
        <begin position="971"/>
        <end position="1032"/>
    </location>
</feature>
<dbReference type="Gene3D" id="2.60.40.10">
    <property type="entry name" value="Immunoglobulins"/>
    <property type="match status" value="21"/>
</dbReference>
<evidence type="ECO:0000256" key="1">
    <source>
        <dbReference type="ARBA" id="ARBA00022737"/>
    </source>
</evidence>
<gene>
    <name evidence="10" type="ORF">WJX81_003385</name>
</gene>
<feature type="repeat" description="Filamin" evidence="5">
    <location>
        <begin position="599"/>
        <end position="716"/>
    </location>
</feature>
<keyword evidence="2 6" id="KW-0547">Nucleotide-binding</keyword>
<dbReference type="InterPro" id="IPR017868">
    <property type="entry name" value="Filamin/ABP280_repeat-like"/>
</dbReference>
<evidence type="ECO:0000256" key="3">
    <source>
        <dbReference type="ARBA" id="ARBA00022840"/>
    </source>
</evidence>
<keyword evidence="11" id="KW-1185">Reference proteome</keyword>
<feature type="repeat" description="Filamin" evidence="5">
    <location>
        <begin position="2616"/>
        <end position="2711"/>
    </location>
</feature>
<feature type="repeat" description="Filamin" evidence="5">
    <location>
        <begin position="81"/>
        <end position="183"/>
    </location>
</feature>
<evidence type="ECO:0000259" key="9">
    <source>
        <dbReference type="PROSITE" id="PS50067"/>
    </source>
</evidence>
<dbReference type="Pfam" id="PF00225">
    <property type="entry name" value="Kinesin"/>
    <property type="match status" value="1"/>
</dbReference>
<dbReference type="InterPro" id="IPR014756">
    <property type="entry name" value="Ig_E-set"/>
</dbReference>
<dbReference type="InterPro" id="IPR019821">
    <property type="entry name" value="Kinesin_motor_CS"/>
</dbReference>
<reference evidence="10 11" key="1">
    <citation type="journal article" date="2024" name="Nat. Commun.">
        <title>Phylogenomics reveals the evolutionary origins of lichenization in chlorophyte algae.</title>
        <authorList>
            <person name="Puginier C."/>
            <person name="Libourel C."/>
            <person name="Otte J."/>
            <person name="Skaloud P."/>
            <person name="Haon M."/>
            <person name="Grisel S."/>
            <person name="Petersen M."/>
            <person name="Berrin J.G."/>
            <person name="Delaux P.M."/>
            <person name="Dal Grande F."/>
            <person name="Keller J."/>
        </authorList>
    </citation>
    <scope>NUCLEOTIDE SEQUENCE [LARGE SCALE GENOMIC DNA]</scope>
    <source>
        <strain evidence="10 11">SAG 245.80</strain>
    </source>
</reference>
<keyword evidence="1" id="KW-0677">Repeat</keyword>
<feature type="repeat" description="Filamin" evidence="5">
    <location>
        <begin position="1782"/>
        <end position="1883"/>
    </location>
</feature>
<feature type="repeat" description="Filamin" evidence="5">
    <location>
        <begin position="2178"/>
        <end position="2287"/>
    </location>
</feature>
<feature type="repeat" description="Filamin" evidence="5">
    <location>
        <begin position="1148"/>
        <end position="1252"/>
    </location>
</feature>
<feature type="repeat" description="Filamin" evidence="5">
    <location>
        <begin position="498"/>
        <end position="602"/>
    </location>
</feature>
<feature type="region of interest" description="Disordered" evidence="8">
    <location>
        <begin position="3406"/>
        <end position="3445"/>
    </location>
</feature>
<dbReference type="GO" id="GO:0005524">
    <property type="term" value="F:ATP binding"/>
    <property type="evidence" value="ECO:0007669"/>
    <property type="project" value="UniProtKB-UniRule"/>
</dbReference>
<feature type="repeat" description="Filamin" evidence="5">
    <location>
        <begin position="1"/>
        <end position="72"/>
    </location>
</feature>
<dbReference type="PANTHER" id="PTHR38537">
    <property type="entry name" value="JITTERBUG, ISOFORM N"/>
    <property type="match status" value="1"/>
</dbReference>
<dbReference type="PROSITE" id="PS00411">
    <property type="entry name" value="KINESIN_MOTOR_1"/>
    <property type="match status" value="1"/>
</dbReference>
<feature type="repeat" description="Filamin" evidence="5">
    <location>
        <begin position="288"/>
        <end position="391"/>
    </location>
</feature>
<dbReference type="PROSITE" id="PS50194">
    <property type="entry name" value="FILAMIN_REPEAT"/>
    <property type="match status" value="20"/>
</dbReference>
<dbReference type="EMBL" id="JALJOU010000003">
    <property type="protein sequence ID" value="KAK9845318.1"/>
    <property type="molecule type" value="Genomic_DNA"/>
</dbReference>
<dbReference type="Proteomes" id="UP001445335">
    <property type="component" value="Unassembled WGS sequence"/>
</dbReference>
<dbReference type="SMART" id="SM00129">
    <property type="entry name" value="KISc"/>
    <property type="match status" value="1"/>
</dbReference>
<dbReference type="GO" id="GO:0003777">
    <property type="term" value="F:microtubule motor activity"/>
    <property type="evidence" value="ECO:0007669"/>
    <property type="project" value="InterPro"/>
</dbReference>
<feature type="repeat" description="Filamin" evidence="5">
    <location>
        <begin position="730"/>
        <end position="824"/>
    </location>
</feature>
<evidence type="ECO:0000313" key="10">
    <source>
        <dbReference type="EMBL" id="KAK9845318.1"/>
    </source>
</evidence>
<dbReference type="InterPro" id="IPR001298">
    <property type="entry name" value="Filamin/ABP280_rpt"/>
</dbReference>
<dbReference type="GO" id="GO:0008017">
    <property type="term" value="F:microtubule binding"/>
    <property type="evidence" value="ECO:0007669"/>
    <property type="project" value="InterPro"/>
</dbReference>
<dbReference type="SUPFAM" id="SSF81296">
    <property type="entry name" value="E set domains"/>
    <property type="match status" value="15"/>
</dbReference>
<dbReference type="InterPro" id="IPR001752">
    <property type="entry name" value="Kinesin_motor_dom"/>
</dbReference>
<evidence type="ECO:0000256" key="4">
    <source>
        <dbReference type="ARBA" id="ARBA00023175"/>
    </source>
</evidence>